<dbReference type="AlphaFoldDB" id="A0A380MRM2"/>
<evidence type="ECO:0000256" key="2">
    <source>
        <dbReference type="ARBA" id="ARBA00022475"/>
    </source>
</evidence>
<evidence type="ECO:0000259" key="8">
    <source>
        <dbReference type="Pfam" id="PF06738"/>
    </source>
</evidence>
<dbReference type="InterPro" id="IPR050539">
    <property type="entry name" value="ThrE_Dicarb/AminoAcid_Exp"/>
</dbReference>
<feature type="transmembrane region" description="Helical" evidence="7">
    <location>
        <begin position="162"/>
        <end position="183"/>
    </location>
</feature>
<evidence type="ECO:0000256" key="5">
    <source>
        <dbReference type="ARBA" id="ARBA00023136"/>
    </source>
</evidence>
<dbReference type="Proteomes" id="UP000254601">
    <property type="component" value="Unassembled WGS sequence"/>
</dbReference>
<dbReference type="GO" id="GO:0022857">
    <property type="term" value="F:transmembrane transporter activity"/>
    <property type="evidence" value="ECO:0007669"/>
    <property type="project" value="InterPro"/>
</dbReference>
<evidence type="ECO:0000313" key="10">
    <source>
        <dbReference type="Proteomes" id="UP000254601"/>
    </source>
</evidence>
<organism evidence="9 10">
    <name type="scientific">Suttonella ornithocola</name>
    <dbReference type="NCBI Taxonomy" id="279832"/>
    <lineage>
        <taxon>Bacteria</taxon>
        <taxon>Pseudomonadati</taxon>
        <taxon>Pseudomonadota</taxon>
        <taxon>Gammaproteobacteria</taxon>
        <taxon>Cardiobacteriales</taxon>
        <taxon>Cardiobacteriaceae</taxon>
        <taxon>Suttonella</taxon>
    </lineage>
</organism>
<evidence type="ECO:0000256" key="3">
    <source>
        <dbReference type="ARBA" id="ARBA00022692"/>
    </source>
</evidence>
<protein>
    <submittedName>
        <fullName evidence="9">Inner membrane protein YjjP</fullName>
    </submittedName>
</protein>
<comment type="subcellular location">
    <subcellularLocation>
        <location evidence="1">Cell membrane</location>
        <topology evidence="1">Multi-pass membrane protein</topology>
    </subcellularLocation>
</comment>
<dbReference type="RefSeq" id="WP_072576918.1">
    <property type="nucleotide sequence ID" value="NZ_LWHB01000116.1"/>
</dbReference>
<reference evidence="9 10" key="1">
    <citation type="submission" date="2018-06" db="EMBL/GenBank/DDBJ databases">
        <authorList>
            <consortium name="Pathogen Informatics"/>
            <person name="Doyle S."/>
        </authorList>
    </citation>
    <scope>NUCLEOTIDE SEQUENCE [LARGE SCALE GENOMIC DNA]</scope>
    <source>
        <strain evidence="9 10">NCTC13337</strain>
    </source>
</reference>
<evidence type="ECO:0000256" key="1">
    <source>
        <dbReference type="ARBA" id="ARBA00004651"/>
    </source>
</evidence>
<keyword evidence="4 7" id="KW-1133">Transmembrane helix</keyword>
<dbReference type="GO" id="GO:0005886">
    <property type="term" value="C:plasma membrane"/>
    <property type="evidence" value="ECO:0007669"/>
    <property type="project" value="UniProtKB-SubCell"/>
</dbReference>
<proteinExistence type="inferred from homology"/>
<accession>A0A380MRM2</accession>
<dbReference type="Pfam" id="PF06738">
    <property type="entry name" value="ThrE"/>
    <property type="match status" value="1"/>
</dbReference>
<evidence type="ECO:0000313" key="9">
    <source>
        <dbReference type="EMBL" id="SUO93977.1"/>
    </source>
</evidence>
<evidence type="ECO:0000256" key="6">
    <source>
        <dbReference type="ARBA" id="ARBA00034125"/>
    </source>
</evidence>
<feature type="transmembrane region" description="Helical" evidence="7">
    <location>
        <begin position="138"/>
        <end position="156"/>
    </location>
</feature>
<feature type="transmembrane region" description="Helical" evidence="7">
    <location>
        <begin position="228"/>
        <end position="251"/>
    </location>
</feature>
<gene>
    <name evidence="9" type="primary">yjjP</name>
    <name evidence="9" type="ORF">NCTC13337_00510</name>
</gene>
<keyword evidence="2" id="KW-1003">Cell membrane</keyword>
<evidence type="ECO:0000256" key="4">
    <source>
        <dbReference type="ARBA" id="ARBA00022989"/>
    </source>
</evidence>
<keyword evidence="3 7" id="KW-0812">Transmembrane</keyword>
<dbReference type="GO" id="GO:0015744">
    <property type="term" value="P:succinate transport"/>
    <property type="evidence" value="ECO:0007669"/>
    <property type="project" value="TreeGrafter"/>
</dbReference>
<name>A0A380MRM2_9GAMM</name>
<dbReference type="PANTHER" id="PTHR34390:SF2">
    <property type="entry name" value="SUCCINATE TRANSPORTER SUBUNIT YJJP-RELATED"/>
    <property type="match status" value="1"/>
</dbReference>
<keyword evidence="5 7" id="KW-0472">Membrane</keyword>
<feature type="domain" description="Threonine/serine exporter-like N-terminal" evidence="8">
    <location>
        <begin position="11"/>
        <end position="247"/>
    </location>
</feature>
<comment type="similarity">
    <text evidence="6">Belongs to the ThrE exporter (TC 2.A.79) family.</text>
</comment>
<dbReference type="OrthoDB" id="9813917at2"/>
<dbReference type="InterPro" id="IPR010619">
    <property type="entry name" value="ThrE-like_N"/>
</dbReference>
<keyword evidence="10" id="KW-1185">Reference proteome</keyword>
<feature type="transmembrane region" description="Helical" evidence="7">
    <location>
        <begin position="195"/>
        <end position="213"/>
    </location>
</feature>
<sequence length="258" mass="27795">MQEEQQREITRLCARTALLLLSNGAESALVVGMTTRLGLALGAQQVECTLTVNAIVLTVIVDGYCLTTARRLGSMGINMTIVTAVQRTVLSAEAGRLDCQQVHKLLDKVPQSRYPAYLTVSMVALSCACFARLSGADILSCTITFLAAFFGMIVRVKLEKKHLNALMTFSATAFVATLLAGFFQRLGWSHTPQTMMAAAVLMLVPGFPLINSLSDGLKGYMNMGVGRWMWATVLTLAACLGIIFALLVLGLDAKEVLL</sequence>
<dbReference type="PANTHER" id="PTHR34390">
    <property type="entry name" value="UPF0442 PROTEIN YJJB-RELATED"/>
    <property type="match status" value="1"/>
</dbReference>
<dbReference type="EMBL" id="UHIC01000001">
    <property type="protein sequence ID" value="SUO93977.1"/>
    <property type="molecule type" value="Genomic_DNA"/>
</dbReference>
<evidence type="ECO:0000256" key="7">
    <source>
        <dbReference type="SAM" id="Phobius"/>
    </source>
</evidence>